<dbReference type="GO" id="GO:0046872">
    <property type="term" value="F:metal ion binding"/>
    <property type="evidence" value="ECO:0007669"/>
    <property type="project" value="UniProtKB-KW"/>
</dbReference>
<dbReference type="Gene3D" id="3.20.20.370">
    <property type="entry name" value="Glycoside hydrolase/deacetylase"/>
    <property type="match status" value="1"/>
</dbReference>
<keyword evidence="3" id="KW-0378">Hydrolase</keyword>
<dbReference type="PANTHER" id="PTHR31609">
    <property type="entry name" value="YDJC DEACETYLASE FAMILY MEMBER"/>
    <property type="match status" value="1"/>
</dbReference>
<dbReference type="AlphaFoldDB" id="A0AAU9DLF4"/>
<dbReference type="KEGG" id="xap:XA3_01730"/>
<gene>
    <name evidence="6" type="ORF">XA3_01730</name>
</gene>
<comment type="cofactor">
    <cofactor evidence="1">
        <name>Mg(2+)</name>
        <dbReference type="ChEBI" id="CHEBI:18420"/>
    </cofactor>
</comment>
<dbReference type="GO" id="GO:0000272">
    <property type="term" value="P:polysaccharide catabolic process"/>
    <property type="evidence" value="ECO:0007669"/>
    <property type="project" value="InterPro"/>
</dbReference>
<keyword evidence="4" id="KW-0460">Magnesium</keyword>
<dbReference type="SUPFAM" id="SSF88713">
    <property type="entry name" value="Glycoside hydrolase/deacetylase"/>
    <property type="match status" value="1"/>
</dbReference>
<dbReference type="Proteomes" id="UP001321861">
    <property type="component" value="Chromosome"/>
</dbReference>
<dbReference type="InterPro" id="IPR022948">
    <property type="entry name" value="COD_ChbG_bac"/>
</dbReference>
<dbReference type="InterPro" id="IPR006879">
    <property type="entry name" value="YdjC-like"/>
</dbReference>
<keyword evidence="2" id="KW-0479">Metal-binding</keyword>
<keyword evidence="7" id="KW-1185">Reference proteome</keyword>
<dbReference type="GO" id="GO:0016811">
    <property type="term" value="F:hydrolase activity, acting on carbon-nitrogen (but not peptide) bonds, in linear amides"/>
    <property type="evidence" value="ECO:0007669"/>
    <property type="project" value="InterPro"/>
</dbReference>
<evidence type="ECO:0000313" key="6">
    <source>
        <dbReference type="EMBL" id="BDR57732.1"/>
    </source>
</evidence>
<keyword evidence="5" id="KW-0119">Carbohydrate metabolism</keyword>
<dbReference type="Pfam" id="PF04794">
    <property type="entry name" value="YdjC"/>
    <property type="match status" value="1"/>
</dbReference>
<protein>
    <submittedName>
        <fullName evidence="6">Carbohydrate deacetylase</fullName>
    </submittedName>
</protein>
<dbReference type="PANTHER" id="PTHR31609:SF1">
    <property type="entry name" value="CARBOHYDRATE DEACETYLASE"/>
    <property type="match status" value="1"/>
</dbReference>
<reference evidence="6 7" key="1">
    <citation type="journal article" date="2023" name="Microbiol. Spectr.">
        <title>Symbiosis of Carpenter Bees with Uncharacterized Lactic Acid Bacteria Showing NAD Auxotrophy.</title>
        <authorList>
            <person name="Kawasaki S."/>
            <person name="Ozawa K."/>
            <person name="Mori T."/>
            <person name="Yamamoto A."/>
            <person name="Ito M."/>
            <person name="Ohkuma M."/>
            <person name="Sakamoto M."/>
            <person name="Matsutani M."/>
        </authorList>
    </citation>
    <scope>NUCLEOTIDE SEQUENCE [LARGE SCALE GENOMIC DNA]</scope>
    <source>
        <strain evidence="6 7">XA3</strain>
    </source>
</reference>
<dbReference type="RefSeq" id="WP_317635679.1">
    <property type="nucleotide sequence ID" value="NZ_AP026802.1"/>
</dbReference>
<dbReference type="GO" id="GO:0019213">
    <property type="term" value="F:deacetylase activity"/>
    <property type="evidence" value="ECO:0007669"/>
    <property type="project" value="TreeGrafter"/>
</dbReference>
<organism evidence="6 7">
    <name type="scientific">Xylocopilactobacillus apicola</name>
    <dbReference type="NCBI Taxonomy" id="2932184"/>
    <lineage>
        <taxon>Bacteria</taxon>
        <taxon>Bacillati</taxon>
        <taxon>Bacillota</taxon>
        <taxon>Bacilli</taxon>
        <taxon>Lactobacillales</taxon>
        <taxon>Lactobacillaceae</taxon>
        <taxon>Xylocopilactobacillus</taxon>
    </lineage>
</organism>
<name>A0AAU9DLF4_9LACO</name>
<sequence>MKLLIVNADDFGYCPAINLGIIESFQQGILSSTTIMAGMPGFNQAVKLAKENPKLGVGVHLTLTCQKPVLKNVPSLVESDGNFHKIGFYEQDFSLELEELYQEWKAQIEKVIASGIIPDHLDSHHHVHTIKPLTSVFEDLAAEYDLPVRGNYDQSDNIKIANRFYSTFDNLGRDKEIWKPYDIHNLVEDVETFGSVEAMCHPGYLDSFILEGSSLTVNRTYTMKELKDPRYPKLFEQAGIQLGTYCDL</sequence>
<accession>A0AAU9DLF4</accession>
<proteinExistence type="predicted"/>
<evidence type="ECO:0000313" key="7">
    <source>
        <dbReference type="Proteomes" id="UP001321861"/>
    </source>
</evidence>
<dbReference type="EMBL" id="AP026802">
    <property type="protein sequence ID" value="BDR57732.1"/>
    <property type="molecule type" value="Genomic_DNA"/>
</dbReference>
<evidence type="ECO:0000256" key="3">
    <source>
        <dbReference type="ARBA" id="ARBA00022801"/>
    </source>
</evidence>
<dbReference type="InterPro" id="IPR011330">
    <property type="entry name" value="Glyco_hydro/deAcase_b/a-brl"/>
</dbReference>
<evidence type="ECO:0000256" key="4">
    <source>
        <dbReference type="ARBA" id="ARBA00022842"/>
    </source>
</evidence>
<evidence type="ECO:0000256" key="1">
    <source>
        <dbReference type="ARBA" id="ARBA00001946"/>
    </source>
</evidence>
<dbReference type="CDD" id="cd10803">
    <property type="entry name" value="YdjC_EF3048_like"/>
    <property type="match status" value="1"/>
</dbReference>
<evidence type="ECO:0000256" key="2">
    <source>
        <dbReference type="ARBA" id="ARBA00022723"/>
    </source>
</evidence>
<evidence type="ECO:0000256" key="5">
    <source>
        <dbReference type="ARBA" id="ARBA00023277"/>
    </source>
</evidence>